<keyword evidence="2" id="KW-1185">Reference proteome</keyword>
<dbReference type="EMBL" id="VDDC01000010">
    <property type="protein sequence ID" value="TNH40225.1"/>
    <property type="molecule type" value="Genomic_DNA"/>
</dbReference>
<organism evidence="1 2">
    <name type="scientific">Paracoccus haeundaensis</name>
    <dbReference type="NCBI Taxonomy" id="225362"/>
    <lineage>
        <taxon>Bacteria</taxon>
        <taxon>Pseudomonadati</taxon>
        <taxon>Pseudomonadota</taxon>
        <taxon>Alphaproteobacteria</taxon>
        <taxon>Rhodobacterales</taxon>
        <taxon>Paracoccaceae</taxon>
        <taxon>Paracoccus</taxon>
    </lineage>
</organism>
<gene>
    <name evidence="1" type="ORF">FHD67_06540</name>
</gene>
<evidence type="ECO:0000313" key="1">
    <source>
        <dbReference type="EMBL" id="TNH40225.1"/>
    </source>
</evidence>
<protein>
    <submittedName>
        <fullName evidence="1">Uncharacterized protein</fullName>
    </submittedName>
</protein>
<proteinExistence type="predicted"/>
<evidence type="ECO:0000313" key="2">
    <source>
        <dbReference type="Proteomes" id="UP000304880"/>
    </source>
</evidence>
<comment type="caution">
    <text evidence="1">The sequence shown here is derived from an EMBL/GenBank/DDBJ whole genome shotgun (WGS) entry which is preliminary data.</text>
</comment>
<sequence>MADDVSAVSATAPGAAGLLPMADAMASSTACSDTAGLATVRVPGRLFGRADRRMAPDGAAVGPGSRAAGRGAARLAAALARGAGRAASTACATASCTACCDGARTETGRRVGRASASWNTKPRSAWLSGALPACAVRRSRS</sequence>
<accession>A0A5C4R8F8</accession>
<dbReference type="AlphaFoldDB" id="A0A5C4R8F8"/>
<name>A0A5C4R8F8_9RHOB</name>
<reference evidence="1 2" key="1">
    <citation type="submission" date="2019-06" db="EMBL/GenBank/DDBJ databases">
        <authorList>
            <person name="Li J."/>
        </authorList>
    </citation>
    <scope>NUCLEOTIDE SEQUENCE [LARGE SCALE GENOMIC DNA]</scope>
    <source>
        <strain evidence="1 2">CGMCC 1.8012</strain>
    </source>
</reference>
<dbReference type="Proteomes" id="UP000304880">
    <property type="component" value="Unassembled WGS sequence"/>
</dbReference>